<name>A0A2M7SE42_9BACT</name>
<evidence type="ECO:0000256" key="1">
    <source>
        <dbReference type="ARBA" id="ARBA00022553"/>
    </source>
</evidence>
<dbReference type="SUPFAM" id="SSF52172">
    <property type="entry name" value="CheY-like"/>
    <property type="match status" value="2"/>
</dbReference>
<gene>
    <name evidence="4" type="ORF">COY52_02845</name>
</gene>
<accession>A0A2M7SE42</accession>
<evidence type="ECO:0000313" key="5">
    <source>
        <dbReference type="Proteomes" id="UP000229307"/>
    </source>
</evidence>
<evidence type="ECO:0000313" key="4">
    <source>
        <dbReference type="EMBL" id="PIZ17759.1"/>
    </source>
</evidence>
<feature type="domain" description="Response regulatory" evidence="3">
    <location>
        <begin position="6"/>
        <end position="120"/>
    </location>
</feature>
<sequence>MDEKNKVLVADDNEEFCRNVADIIELKGYEVEIAHNGSEAVDSARRNSYAFILMDVKMPLLNGVEAFRKIKKISPDTAVIMITAYEMERSIKETLQEGAFGFLKKPLNFDRLFDVIENAVSGRMLVLVADDDEAFCKNIRDVLSDKGYSVTMACNGETALEKARENDFDVLLLDMKLPPFNGLYTYLSVRDIRREIVAILVTGYPKEMSGPVKQALEESAYICLEKPVNMEYLISLLDGIREQRTRGGLGKRDRN</sequence>
<dbReference type="SMART" id="SM00448">
    <property type="entry name" value="REC"/>
    <property type="match status" value="2"/>
</dbReference>
<reference evidence="5" key="1">
    <citation type="submission" date="2017-09" db="EMBL/GenBank/DDBJ databases">
        <title>Depth-based differentiation of microbial function through sediment-hosted aquifers and enrichment of novel symbionts in the deep terrestrial subsurface.</title>
        <authorList>
            <person name="Probst A.J."/>
            <person name="Ladd B."/>
            <person name="Jarett J.K."/>
            <person name="Geller-Mcgrath D.E."/>
            <person name="Sieber C.M.K."/>
            <person name="Emerson J.B."/>
            <person name="Anantharaman K."/>
            <person name="Thomas B.C."/>
            <person name="Malmstrom R."/>
            <person name="Stieglmeier M."/>
            <person name="Klingl A."/>
            <person name="Woyke T."/>
            <person name="Ryan C.M."/>
            <person name="Banfield J.F."/>
        </authorList>
    </citation>
    <scope>NUCLEOTIDE SEQUENCE [LARGE SCALE GENOMIC DNA]</scope>
</reference>
<dbReference type="Gene3D" id="3.40.50.2300">
    <property type="match status" value="2"/>
</dbReference>
<evidence type="ECO:0000256" key="2">
    <source>
        <dbReference type="PROSITE-ProRule" id="PRU00169"/>
    </source>
</evidence>
<evidence type="ECO:0000259" key="3">
    <source>
        <dbReference type="PROSITE" id="PS50110"/>
    </source>
</evidence>
<dbReference type="PANTHER" id="PTHR44591:SF3">
    <property type="entry name" value="RESPONSE REGULATORY DOMAIN-CONTAINING PROTEIN"/>
    <property type="match status" value="1"/>
</dbReference>
<feature type="domain" description="Response regulatory" evidence="3">
    <location>
        <begin position="125"/>
        <end position="241"/>
    </location>
</feature>
<dbReference type="InterPro" id="IPR050595">
    <property type="entry name" value="Bact_response_regulator"/>
</dbReference>
<comment type="caution">
    <text evidence="4">The sequence shown here is derived from an EMBL/GenBank/DDBJ whole genome shotgun (WGS) entry which is preliminary data.</text>
</comment>
<dbReference type="PROSITE" id="PS50110">
    <property type="entry name" value="RESPONSE_REGULATORY"/>
    <property type="match status" value="2"/>
</dbReference>
<dbReference type="AlphaFoldDB" id="A0A2M7SE42"/>
<dbReference type="Pfam" id="PF00072">
    <property type="entry name" value="Response_reg"/>
    <property type="match status" value="2"/>
</dbReference>
<protein>
    <recommendedName>
        <fullName evidence="3">Response regulatory domain-containing protein</fullName>
    </recommendedName>
</protein>
<dbReference type="InterPro" id="IPR011006">
    <property type="entry name" value="CheY-like_superfamily"/>
</dbReference>
<dbReference type="CDD" id="cd00156">
    <property type="entry name" value="REC"/>
    <property type="match status" value="2"/>
</dbReference>
<feature type="modified residue" description="4-aspartylphosphate" evidence="2">
    <location>
        <position position="55"/>
    </location>
</feature>
<keyword evidence="1 2" id="KW-0597">Phosphoprotein</keyword>
<organism evidence="4 5">
    <name type="scientific">Candidatus Desantisbacteria bacterium CG_4_10_14_0_8_um_filter_48_22</name>
    <dbReference type="NCBI Taxonomy" id="1974543"/>
    <lineage>
        <taxon>Bacteria</taxon>
        <taxon>Candidatus Desantisiibacteriota</taxon>
    </lineage>
</organism>
<dbReference type="GO" id="GO:0000160">
    <property type="term" value="P:phosphorelay signal transduction system"/>
    <property type="evidence" value="ECO:0007669"/>
    <property type="project" value="InterPro"/>
</dbReference>
<dbReference type="PANTHER" id="PTHR44591">
    <property type="entry name" value="STRESS RESPONSE REGULATOR PROTEIN 1"/>
    <property type="match status" value="1"/>
</dbReference>
<feature type="modified residue" description="4-aspartylphosphate" evidence="2">
    <location>
        <position position="174"/>
    </location>
</feature>
<dbReference type="InterPro" id="IPR001789">
    <property type="entry name" value="Sig_transdc_resp-reg_receiver"/>
</dbReference>
<dbReference type="EMBL" id="PFMR01000086">
    <property type="protein sequence ID" value="PIZ17759.1"/>
    <property type="molecule type" value="Genomic_DNA"/>
</dbReference>
<dbReference type="Proteomes" id="UP000229307">
    <property type="component" value="Unassembled WGS sequence"/>
</dbReference>
<proteinExistence type="predicted"/>